<dbReference type="PRINTS" id="PR00019">
    <property type="entry name" value="LEURICHRPT"/>
</dbReference>
<gene>
    <name evidence="3" type="ORF">GSONMT00025033001</name>
</gene>
<protein>
    <recommendedName>
        <fullName evidence="5">NACHT LRR and PYD domain-containing protein</fullName>
    </recommendedName>
</protein>
<dbReference type="Pfam" id="PF13516">
    <property type="entry name" value="LRR_6"/>
    <property type="match status" value="5"/>
</dbReference>
<dbReference type="PANTHER" id="PTHR24106">
    <property type="entry name" value="NACHT, LRR AND CARD DOMAINS-CONTAINING"/>
    <property type="match status" value="1"/>
</dbReference>
<accession>A0A060Y3S7</accession>
<evidence type="ECO:0008006" key="5">
    <source>
        <dbReference type="Google" id="ProtNLM"/>
    </source>
</evidence>
<name>A0A060Y3S7_ONCMY</name>
<dbReference type="Gene3D" id="3.80.10.10">
    <property type="entry name" value="Ribonuclease Inhibitor"/>
    <property type="match status" value="2"/>
</dbReference>
<dbReference type="Proteomes" id="UP000193380">
    <property type="component" value="Unassembled WGS sequence"/>
</dbReference>
<dbReference type="InterPro" id="IPR001611">
    <property type="entry name" value="Leu-rich_rpt"/>
</dbReference>
<dbReference type="STRING" id="8022.A0A060Y3S7"/>
<reference evidence="3" key="1">
    <citation type="journal article" date="2014" name="Nat. Commun.">
        <title>The rainbow trout genome provides novel insights into evolution after whole-genome duplication in vertebrates.</title>
        <authorList>
            <person name="Berthelot C."/>
            <person name="Brunet F."/>
            <person name="Chalopin D."/>
            <person name="Juanchich A."/>
            <person name="Bernard M."/>
            <person name="Noel B."/>
            <person name="Bento P."/>
            <person name="Da Silva C."/>
            <person name="Labadie K."/>
            <person name="Alberti A."/>
            <person name="Aury J.M."/>
            <person name="Louis A."/>
            <person name="Dehais P."/>
            <person name="Bardou P."/>
            <person name="Montfort J."/>
            <person name="Klopp C."/>
            <person name="Cabau C."/>
            <person name="Gaspin C."/>
            <person name="Thorgaard G.H."/>
            <person name="Boussaha M."/>
            <person name="Quillet E."/>
            <person name="Guyomard R."/>
            <person name="Galiana D."/>
            <person name="Bobe J."/>
            <person name="Volff J.N."/>
            <person name="Genet C."/>
            <person name="Wincker P."/>
            <person name="Jaillon O."/>
            <person name="Roest Crollius H."/>
            <person name="Guiguen Y."/>
        </authorList>
    </citation>
    <scope>NUCLEOTIDE SEQUENCE [LARGE SCALE GENOMIC DNA]</scope>
</reference>
<dbReference type="InterPro" id="IPR051261">
    <property type="entry name" value="NLR"/>
</dbReference>
<dbReference type="PROSITE" id="PS51450">
    <property type="entry name" value="LRR"/>
    <property type="match status" value="1"/>
</dbReference>
<dbReference type="SUPFAM" id="SSF52047">
    <property type="entry name" value="RNI-like"/>
    <property type="match status" value="1"/>
</dbReference>
<sequence length="298" mass="33097">MLSCMFQLSNCKLGLEQSRSLAVLLIDNPRHLRELDVSMNDLGDRGVKLLMDILKSTQIYKLDKCTIHSPSTTRLYCCQLTEKCCENMFGCLVNIPSLRELNLSNNNLKDEGVKMLCNAFGLPACQLEKLIVASCGITLVRGFHFNSILKELDISRNHLGDSDDWADVLFCLSSLETLRLSDCKLTEKCCGVLVEALRSNLTNLKELDLSGNDLGDRGVKTLYMGLTSRCCTLERLFLRCCGITVKGCSSLAVALKSSCSSITELGLMGNDTGEEGLRILSDIRDNQRYKLQTLEIND</sequence>
<dbReference type="EMBL" id="FR907265">
    <property type="protein sequence ID" value="CDQ86376.1"/>
    <property type="molecule type" value="Genomic_DNA"/>
</dbReference>
<organism evidence="3 4">
    <name type="scientific">Oncorhynchus mykiss</name>
    <name type="common">Rainbow trout</name>
    <name type="synonym">Salmo gairdneri</name>
    <dbReference type="NCBI Taxonomy" id="8022"/>
    <lineage>
        <taxon>Eukaryota</taxon>
        <taxon>Metazoa</taxon>
        <taxon>Chordata</taxon>
        <taxon>Craniata</taxon>
        <taxon>Vertebrata</taxon>
        <taxon>Euteleostomi</taxon>
        <taxon>Actinopterygii</taxon>
        <taxon>Neopterygii</taxon>
        <taxon>Teleostei</taxon>
        <taxon>Protacanthopterygii</taxon>
        <taxon>Salmoniformes</taxon>
        <taxon>Salmonidae</taxon>
        <taxon>Salmoninae</taxon>
        <taxon>Oncorhynchus</taxon>
    </lineage>
</organism>
<keyword evidence="1" id="KW-0433">Leucine-rich repeat</keyword>
<keyword evidence="2" id="KW-0677">Repeat</keyword>
<evidence type="ECO:0000256" key="1">
    <source>
        <dbReference type="ARBA" id="ARBA00022614"/>
    </source>
</evidence>
<evidence type="ECO:0000256" key="2">
    <source>
        <dbReference type="ARBA" id="ARBA00022737"/>
    </source>
</evidence>
<dbReference type="InterPro" id="IPR032675">
    <property type="entry name" value="LRR_dom_sf"/>
</dbReference>
<dbReference type="PaxDb" id="8022-A0A060Y3S7"/>
<evidence type="ECO:0000313" key="3">
    <source>
        <dbReference type="EMBL" id="CDQ86376.1"/>
    </source>
</evidence>
<dbReference type="AlphaFoldDB" id="A0A060Y3S7"/>
<reference evidence="3" key="2">
    <citation type="submission" date="2014-03" db="EMBL/GenBank/DDBJ databases">
        <authorList>
            <person name="Genoscope - CEA"/>
        </authorList>
    </citation>
    <scope>NUCLEOTIDE SEQUENCE</scope>
</reference>
<proteinExistence type="predicted"/>
<evidence type="ECO:0000313" key="4">
    <source>
        <dbReference type="Proteomes" id="UP000193380"/>
    </source>
</evidence>
<dbReference type="SMART" id="SM00368">
    <property type="entry name" value="LRR_RI"/>
    <property type="match status" value="5"/>
</dbReference>